<accession>A0A9N9B2D0</accession>
<keyword evidence="2" id="KW-1185">Reference proteome</keyword>
<proteinExistence type="predicted"/>
<dbReference type="Proteomes" id="UP000789572">
    <property type="component" value="Unassembled WGS sequence"/>
</dbReference>
<dbReference type="OrthoDB" id="2315594at2759"/>
<protein>
    <submittedName>
        <fullName evidence="1">7119_t:CDS:1</fullName>
    </submittedName>
</protein>
<dbReference type="EMBL" id="CAJVPJ010000678">
    <property type="protein sequence ID" value="CAG8548299.1"/>
    <property type="molecule type" value="Genomic_DNA"/>
</dbReference>
<reference evidence="1" key="1">
    <citation type="submission" date="2021-06" db="EMBL/GenBank/DDBJ databases">
        <authorList>
            <person name="Kallberg Y."/>
            <person name="Tangrot J."/>
            <person name="Rosling A."/>
        </authorList>
    </citation>
    <scope>NUCLEOTIDE SEQUENCE</scope>
    <source>
        <strain evidence="1">IA702</strain>
    </source>
</reference>
<gene>
    <name evidence="1" type="ORF">POCULU_LOCUS4889</name>
</gene>
<name>A0A9N9B2D0_9GLOM</name>
<evidence type="ECO:0000313" key="2">
    <source>
        <dbReference type="Proteomes" id="UP000789572"/>
    </source>
</evidence>
<evidence type="ECO:0000313" key="1">
    <source>
        <dbReference type="EMBL" id="CAG8548299.1"/>
    </source>
</evidence>
<comment type="caution">
    <text evidence="1">The sequence shown here is derived from an EMBL/GenBank/DDBJ whole genome shotgun (WGS) entry which is preliminary data.</text>
</comment>
<dbReference type="AlphaFoldDB" id="A0A9N9B2D0"/>
<sequence>MSTTSSSTNVNIPFGLPEDGVQGLDRGEAYTRWMKRGPASQIVDLVEELKKIKGVVEPGLKGLLGKRTSTPEVGIDSIKREKLEAERLLRLALMQVTRQWLQSQQHFPANKKQKTILNGRPFEQTGPPVVLFHPVFGEFIRDMDDQSLVIPDKTYQLTEDFLWASAEFYDDEDARKTTIKKILGKIWGHIGSANFGKRDCSSDGVLITNINESVAYRMILEFKNEVGTGGTDPTLQTALYYRGYRSQDDAKSIRDLCCCPTFGVAIAGPWMCILGAVLLDKTVVQLLTPFLPLTETLYDDKHVGRVSRILVALGRAFDKLQMFYTGLTSSSVDGQQRYFPHFRQFVDSAGTPVAFTYLSQLTERGVPDWCGRQRPNGISA</sequence>
<organism evidence="1 2">
    <name type="scientific">Paraglomus occultum</name>
    <dbReference type="NCBI Taxonomy" id="144539"/>
    <lineage>
        <taxon>Eukaryota</taxon>
        <taxon>Fungi</taxon>
        <taxon>Fungi incertae sedis</taxon>
        <taxon>Mucoromycota</taxon>
        <taxon>Glomeromycotina</taxon>
        <taxon>Glomeromycetes</taxon>
        <taxon>Paraglomerales</taxon>
        <taxon>Paraglomeraceae</taxon>
        <taxon>Paraglomus</taxon>
    </lineage>
</organism>